<feature type="compositionally biased region" description="Low complexity" evidence="1">
    <location>
        <begin position="1930"/>
        <end position="1939"/>
    </location>
</feature>
<dbReference type="Gene3D" id="2.60.40.1080">
    <property type="match status" value="2"/>
</dbReference>
<name>A0AAV1BZB0_OLDCO</name>
<feature type="domain" description="BIG2" evidence="3">
    <location>
        <begin position="1549"/>
        <end position="1626"/>
    </location>
</feature>
<feature type="domain" description="BIG2" evidence="3">
    <location>
        <begin position="474"/>
        <end position="550"/>
    </location>
</feature>
<protein>
    <submittedName>
        <fullName evidence="4">OLC1v1022055C1</fullName>
    </submittedName>
</protein>
<dbReference type="Pfam" id="PF22969">
    <property type="entry name" value="Ig_NUP210_2nd"/>
    <property type="match status" value="1"/>
</dbReference>
<dbReference type="Pfam" id="PF26182">
    <property type="entry name" value="Ig_NUP210_5th"/>
    <property type="match status" value="1"/>
</dbReference>
<dbReference type="Pfam" id="PF24427">
    <property type="entry name" value="Ig_GP210_16th"/>
    <property type="match status" value="1"/>
</dbReference>
<evidence type="ECO:0000259" key="3">
    <source>
        <dbReference type="SMART" id="SM00635"/>
    </source>
</evidence>
<feature type="domain" description="BIG2" evidence="3">
    <location>
        <begin position="1151"/>
        <end position="1227"/>
    </location>
</feature>
<dbReference type="InterPro" id="IPR008964">
    <property type="entry name" value="Invasin/intimin_cell_adhesion"/>
</dbReference>
<dbReference type="InterPro" id="IPR056232">
    <property type="entry name" value="Ig_GP210_15th"/>
</dbReference>
<dbReference type="Pfam" id="PF22962">
    <property type="entry name" value="Ig_NUP210_7th"/>
    <property type="match status" value="1"/>
</dbReference>
<evidence type="ECO:0000256" key="2">
    <source>
        <dbReference type="SAM" id="SignalP"/>
    </source>
</evidence>
<dbReference type="SMART" id="SM00635">
    <property type="entry name" value="BID_2"/>
    <property type="match status" value="3"/>
</dbReference>
<evidence type="ECO:0000256" key="1">
    <source>
        <dbReference type="SAM" id="MobiDB-lite"/>
    </source>
</evidence>
<dbReference type="SUPFAM" id="SSF49373">
    <property type="entry name" value="Invasin/intimin cell-adhesion fragments"/>
    <property type="match status" value="1"/>
</dbReference>
<gene>
    <name evidence="4" type="ORF">OLC1_LOCUS585</name>
</gene>
<keyword evidence="2" id="KW-0732">Signal</keyword>
<dbReference type="Proteomes" id="UP001161247">
    <property type="component" value="Chromosome 1"/>
</dbReference>
<feature type="signal peptide" evidence="2">
    <location>
        <begin position="1"/>
        <end position="35"/>
    </location>
</feature>
<evidence type="ECO:0000313" key="4">
    <source>
        <dbReference type="EMBL" id="CAI9087870.1"/>
    </source>
</evidence>
<dbReference type="PANTHER" id="PTHR23019">
    <property type="entry name" value="NUCLEAR PORE MEMBRANE GLYCOPROTEIN GP210-RELATED"/>
    <property type="match status" value="1"/>
</dbReference>
<sequence length="1964" mass="216046">MMMSLRCLGRPTRRLIWPSLLFALVLCLALDAATSSSLLTHRPHLADVNVLLPPKMTYPVESWDHHDILTVLPEYNSSSRCCTSARLKSIAPYTGRKETAVYATDQNTGMVIRCKVYIDVFSRIQIFHSSVKLDLDGLASLRVRAFDSEENVFSSLVGLQFLWQLMTETEGLPHYLVHVPLKDSPQSDCGGLCGDLGIQVKLEESGVFSDLYVVKGIETGHEIVSVHLNEPSLEEMQDKVVLTVAEAMSLEPPSPVFVLVGAVVDYNLKVLRGAVPRVVSLPSPFHLWSAFNSSVVQVNRTLGITHALSLGSTAIIVKDTRVADHVQTSTLHVVLPDTLLLYILPLSSSGSCIEGIPSIPSMARWYVVSGRKYFLEVKVFSQRPGAEEIHITDSDDILIFGDDQSEIWNILPASNSVVLKKNTRILEANSKGLGKLMAILTYSNGHDQRKEVIKVVQEVMVCDEVKFISGQGRGDINRILLPWAPGVNQEMELRVGGGCAMAASDYNWFSSDIAVVTVSASGVLQSKNPGKATIKAVSTYDLFNFDEIIVEVSIPSSMIMLENFPVEIPSGSHIQASVTLQAPDGSFFDRCDAFGTSIKWKTESDSFTIINSTGMPLFGEFKYTGLDDVYVPPPCARTCVHTSVAGRTMLHATLTKEYQQIDPSVGGLIALKASILIAAYNPLSVLQVSDGNQFGGYWFNLDEDKAQNELENLDSLHLVPGTHFDVILRGGPERWDHGVEYIENVEILTESDSFLNVGGIVHHQEHANYGRVYRIQCENLGISKLAFKRGNLIGDNHPLPAVSEVQVLLKCNFPSSIVLLADEVVNSPECIESAAQADRSEGRIHTSPVTVANGRTIRLSAAAISDDGKSFGNSSSLQLNWNLVDCDGLAVWDYAYTLVVMKSSWERYLILQKSSGLCTVRATVTGFVDSVSHLSSIAPFGSPGNDLTDAVRLSIVSSLSVHPEYSLLFFSNNAMLNLSTVGGSCFLETLVNDTHILDVIQPPADLQCRQLMLAPKKLGTVLVMVHDIGISPAVAASSVVKVADIDWMKITSQEEISIMQGNLLSVSFVAGTVEGRVFEYSQYIFMKIYVHFEDDIVELINDHQLDGHLHEYVQAPNFTIRGTLLGVTTLYLSARQHSGHEVVSQSIKLEVYSPPRLHPQEIFLVPGASYVLRVEGGPKMGAFVAYTSMDDETAKFEKFLGKVSAISPGNTTLVTTFYGKEYMMICQAFGKIKVGVPSAALLYSQSEKLAVGRHMPIFPTLSEGNLFSFYELCSNFKWTIEDNEVLTFHETHHHTQGLGSGVDSLVKEETGFLKLLQALSPGKTDVSVTFSCDFVSSGPISESRLYSAHITLWVVPDLPLALGSTVTWILPPHYTSSDLLPLTSNPHSKMDSSIHQGTISYSLLRGFDEVQEGGAFSIDAGTIRTKEADGISCIMGKDKSTGRIDVASCIRVAELAQIRLLAQNALVLKLTISSEHHLPIQYYDVLGNPFHEAYNAARFEVETNYPHVVAIQDFQDMDRGISLRAKRQGKALVRVAFSDNPQKSDYMLINVGAHIHPLNPVIRLGSHLNFSVKGLYPDEASSCHWFTANSSIVYVDSLSGKAAAISEGSTHIYYECSDLKLHAVVTVTLGKLLTIDAPNEILTNAHPFPVKGYLFPVKIVDAYNRSGETFGKIDFFDCQVYPSFVGVAKPWLDTIRGRPYCSFIPHSPEQLVQKAPDFADVNRGLTISLSASSLEENGVSGSASAIFIGGFSFLGKDEHSRTLQLYMTPESRLRRITIVGNTDVEITWRHSDKLSVARAMRLKESNQGRRAVYEVEARLGAATFEDTVIVTLPATGQSLRLDVKFEANRRKVDSSLHFLRPTFDFWFGSPVRVLILCLDFASMVYILVEAYKITKPSSLGNAATPRRTPPASSTPTPSVSSFRRQDEGSQSRSPSSPQPFLNYVRRTLDETPHFRRRVNPQNTK</sequence>
<dbReference type="InterPro" id="IPR055099">
    <property type="entry name" value="Ig_NUP210_7th"/>
</dbReference>
<dbReference type="InterPro" id="IPR055097">
    <property type="entry name" value="Ig_NUP210_2nd"/>
</dbReference>
<keyword evidence="5" id="KW-1185">Reference proteome</keyword>
<accession>A0AAV1BZB0</accession>
<dbReference type="InterPro" id="IPR003343">
    <property type="entry name" value="Big_2"/>
</dbReference>
<feature type="region of interest" description="Disordered" evidence="1">
    <location>
        <begin position="1898"/>
        <end position="1964"/>
    </location>
</feature>
<feature type="chain" id="PRO_5043841411" evidence="2">
    <location>
        <begin position="36"/>
        <end position="1964"/>
    </location>
</feature>
<evidence type="ECO:0000313" key="5">
    <source>
        <dbReference type="Proteomes" id="UP001161247"/>
    </source>
</evidence>
<organism evidence="4 5">
    <name type="scientific">Oldenlandia corymbosa var. corymbosa</name>
    <dbReference type="NCBI Taxonomy" id="529605"/>
    <lineage>
        <taxon>Eukaryota</taxon>
        <taxon>Viridiplantae</taxon>
        <taxon>Streptophyta</taxon>
        <taxon>Embryophyta</taxon>
        <taxon>Tracheophyta</taxon>
        <taxon>Spermatophyta</taxon>
        <taxon>Magnoliopsida</taxon>
        <taxon>eudicotyledons</taxon>
        <taxon>Gunneridae</taxon>
        <taxon>Pentapetalae</taxon>
        <taxon>asterids</taxon>
        <taxon>lamiids</taxon>
        <taxon>Gentianales</taxon>
        <taxon>Rubiaceae</taxon>
        <taxon>Rubioideae</taxon>
        <taxon>Spermacoceae</taxon>
        <taxon>Hedyotis-Oldenlandia complex</taxon>
        <taxon>Oldenlandia</taxon>
    </lineage>
</organism>
<dbReference type="EMBL" id="OX459118">
    <property type="protein sequence ID" value="CAI9087870.1"/>
    <property type="molecule type" value="Genomic_DNA"/>
</dbReference>
<dbReference type="PANTHER" id="PTHR23019:SF0">
    <property type="entry name" value="NUCLEAR PORE MEMBRANE GLYCOPROTEIN 210"/>
    <property type="match status" value="1"/>
</dbReference>
<feature type="compositionally biased region" description="Low complexity" evidence="1">
    <location>
        <begin position="1902"/>
        <end position="1922"/>
    </location>
</feature>
<proteinExistence type="predicted"/>
<dbReference type="InterPro" id="IPR045197">
    <property type="entry name" value="NUP210-like"/>
</dbReference>
<reference evidence="4" key="1">
    <citation type="submission" date="2023-03" db="EMBL/GenBank/DDBJ databases">
        <authorList>
            <person name="Julca I."/>
        </authorList>
    </citation>
    <scope>NUCLEOTIDE SEQUENCE</scope>
</reference>
<dbReference type="Pfam" id="PF24425">
    <property type="entry name" value="Ig_GP210_15th"/>
    <property type="match status" value="1"/>
</dbReference>
<dbReference type="InterPro" id="IPR056233">
    <property type="entry name" value="Ig_GP210_16th"/>
</dbReference>